<keyword evidence="6 7" id="KW-0472">Membrane</keyword>
<protein>
    <submittedName>
        <fullName evidence="8">Chromate transporter</fullName>
    </submittedName>
</protein>
<evidence type="ECO:0000256" key="3">
    <source>
        <dbReference type="ARBA" id="ARBA00022475"/>
    </source>
</evidence>
<dbReference type="Pfam" id="PF02417">
    <property type="entry name" value="Chromate_transp"/>
    <property type="match status" value="1"/>
</dbReference>
<evidence type="ECO:0000256" key="7">
    <source>
        <dbReference type="SAM" id="Phobius"/>
    </source>
</evidence>
<dbReference type="InterPro" id="IPR003370">
    <property type="entry name" value="Chromate_transpt"/>
</dbReference>
<feature type="transmembrane region" description="Helical" evidence="7">
    <location>
        <begin position="50"/>
        <end position="68"/>
    </location>
</feature>
<evidence type="ECO:0000256" key="4">
    <source>
        <dbReference type="ARBA" id="ARBA00022692"/>
    </source>
</evidence>
<dbReference type="AlphaFoldDB" id="A0A963Z640"/>
<feature type="transmembrane region" description="Helical" evidence="7">
    <location>
        <begin position="116"/>
        <end position="133"/>
    </location>
</feature>
<dbReference type="PANTHER" id="PTHR43663:SF1">
    <property type="entry name" value="CHROMATE TRANSPORTER"/>
    <property type="match status" value="1"/>
</dbReference>
<comment type="subcellular location">
    <subcellularLocation>
        <location evidence="1">Cell membrane</location>
        <topology evidence="1">Multi-pass membrane protein</topology>
    </subcellularLocation>
</comment>
<evidence type="ECO:0000256" key="5">
    <source>
        <dbReference type="ARBA" id="ARBA00022989"/>
    </source>
</evidence>
<reference evidence="8 9" key="1">
    <citation type="journal article" date="2021" name="Microorganisms">
        <title>Acidisoma silvae sp. nov. and Acidisomacellulosilytica sp. nov., Two Acidophilic Bacteria Isolated from Decaying Wood, Hydrolyzing Cellulose and Producing Poly-3-hydroxybutyrate.</title>
        <authorList>
            <person name="Mieszkin S."/>
            <person name="Pouder E."/>
            <person name="Uroz S."/>
            <person name="Simon-Colin C."/>
            <person name="Alain K."/>
        </authorList>
    </citation>
    <scope>NUCLEOTIDE SEQUENCE [LARGE SCALE GENOMIC DNA]</scope>
    <source>
        <strain evidence="8 9">HW T5.17</strain>
    </source>
</reference>
<feature type="transmembrane region" description="Helical" evidence="7">
    <location>
        <begin position="145"/>
        <end position="174"/>
    </location>
</feature>
<evidence type="ECO:0000256" key="2">
    <source>
        <dbReference type="ARBA" id="ARBA00005262"/>
    </source>
</evidence>
<evidence type="ECO:0000313" key="8">
    <source>
        <dbReference type="EMBL" id="MCB8883236.1"/>
    </source>
</evidence>
<dbReference type="Proteomes" id="UP000721844">
    <property type="component" value="Unassembled WGS sequence"/>
</dbReference>
<name>A0A963Z640_9PROT</name>
<comment type="similarity">
    <text evidence="2">Belongs to the chromate ion transporter (CHR) (TC 2.A.51) family.</text>
</comment>
<evidence type="ECO:0000256" key="6">
    <source>
        <dbReference type="ARBA" id="ARBA00023136"/>
    </source>
</evidence>
<proteinExistence type="inferred from homology"/>
<sequence>MTLTLALQLCSVFGITSLLAFGGGNAVIPQFEQQTVSVHHWLTAQQFTDSFAIAQAAPGPSTLIVSLLGYRAGGVWGALIATAAMVVPTGLIVYGLAKVWDRGHGDKPFRHALQDGLAPITVGLILAGGMVVARQAESHWVQLAMTVVATVVLCATKINPLIVAVCCGFAGYVFSA</sequence>
<dbReference type="EMBL" id="JAESVA010000012">
    <property type="protein sequence ID" value="MCB8883236.1"/>
    <property type="molecule type" value="Genomic_DNA"/>
</dbReference>
<dbReference type="GO" id="GO:0015109">
    <property type="term" value="F:chromate transmembrane transporter activity"/>
    <property type="evidence" value="ECO:0007669"/>
    <property type="project" value="InterPro"/>
</dbReference>
<feature type="transmembrane region" description="Helical" evidence="7">
    <location>
        <begin position="75"/>
        <end position="96"/>
    </location>
</feature>
<dbReference type="InterPro" id="IPR052518">
    <property type="entry name" value="CHR_Transporter"/>
</dbReference>
<accession>A0A963Z640</accession>
<dbReference type="GO" id="GO:0005886">
    <property type="term" value="C:plasma membrane"/>
    <property type="evidence" value="ECO:0007669"/>
    <property type="project" value="UniProtKB-SubCell"/>
</dbReference>
<keyword evidence="9" id="KW-1185">Reference proteome</keyword>
<comment type="caution">
    <text evidence="8">The sequence shown here is derived from an EMBL/GenBank/DDBJ whole genome shotgun (WGS) entry which is preliminary data.</text>
</comment>
<keyword evidence="4 7" id="KW-0812">Transmembrane</keyword>
<keyword evidence="3" id="KW-1003">Cell membrane</keyword>
<keyword evidence="5 7" id="KW-1133">Transmembrane helix</keyword>
<dbReference type="PANTHER" id="PTHR43663">
    <property type="entry name" value="CHROMATE TRANSPORT PROTEIN-RELATED"/>
    <property type="match status" value="1"/>
</dbReference>
<dbReference type="RefSeq" id="WP_227309892.1">
    <property type="nucleotide sequence ID" value="NZ_JAESVA010000012.1"/>
</dbReference>
<gene>
    <name evidence="8" type="ORF">ACELLULO517_23505</name>
</gene>
<evidence type="ECO:0000256" key="1">
    <source>
        <dbReference type="ARBA" id="ARBA00004651"/>
    </source>
</evidence>
<organism evidence="8 9">
    <name type="scientific">Acidisoma cellulosilyticum</name>
    <dbReference type="NCBI Taxonomy" id="2802395"/>
    <lineage>
        <taxon>Bacteria</taxon>
        <taxon>Pseudomonadati</taxon>
        <taxon>Pseudomonadota</taxon>
        <taxon>Alphaproteobacteria</taxon>
        <taxon>Acetobacterales</taxon>
        <taxon>Acidocellaceae</taxon>
        <taxon>Acidisoma</taxon>
    </lineage>
</organism>
<evidence type="ECO:0000313" key="9">
    <source>
        <dbReference type="Proteomes" id="UP000721844"/>
    </source>
</evidence>